<evidence type="ECO:0000313" key="2">
    <source>
        <dbReference type="EMBL" id="ADO67419.1"/>
    </source>
</evidence>
<name>E3T5F6_CROVB</name>
<reference evidence="2 3" key="1">
    <citation type="journal article" date="2010" name="Proc. Natl. Acad. Sci. U.S.A.">
        <title>Giant virus with a remarkable complement of genes infects marine zooplankton.</title>
        <authorList>
            <person name="Fischer M.G."/>
            <person name="Allen M.J."/>
            <person name="Wilson W.H."/>
            <person name="Suttle C.A."/>
        </authorList>
    </citation>
    <scope>NUCLEOTIDE SEQUENCE [LARGE SCALE GENOMIC DNA]</scope>
    <source>
        <strain evidence="2 3">BV-PW1</strain>
    </source>
</reference>
<evidence type="ECO:0000313" key="3">
    <source>
        <dbReference type="Proteomes" id="UP000029781"/>
    </source>
</evidence>
<evidence type="ECO:0000256" key="1">
    <source>
        <dbReference type="SAM" id="Phobius"/>
    </source>
</evidence>
<keyword evidence="1" id="KW-1133">Transmembrane helix</keyword>
<sequence length="73" mass="8514">MPDICAKYTPLIMITFVLEIYCLQMLFIFLRLNLLGNITSYCFAVLSIIIGFLTMTYFKLILNCEPFILSNNY</sequence>
<dbReference type="KEGG" id="vg:9887788"/>
<organism evidence="2 3">
    <name type="scientific">Cafeteria roenbergensis virus (strain BV-PW1)</name>
    <name type="common">CroV</name>
    <dbReference type="NCBI Taxonomy" id="693272"/>
    <lineage>
        <taxon>Viruses</taxon>
        <taxon>Varidnaviria</taxon>
        <taxon>Bamfordvirae</taxon>
        <taxon>Nucleocytoviricota</taxon>
        <taxon>Megaviricetes</taxon>
        <taxon>Imitervirales</taxon>
        <taxon>Mimiviridae</taxon>
        <taxon>Aliimimivirinae</taxon>
        <taxon>Rheavirus</taxon>
        <taxon>Rheavirus sinusmexicani</taxon>
    </lineage>
</organism>
<accession>E3T5F6</accession>
<feature type="transmembrane region" description="Helical" evidence="1">
    <location>
        <begin position="38"/>
        <end position="58"/>
    </location>
</feature>
<dbReference type="GeneID" id="9887788"/>
<dbReference type="EMBL" id="GU244497">
    <property type="protein sequence ID" value="ADO67419.1"/>
    <property type="molecule type" value="Genomic_DNA"/>
</dbReference>
<dbReference type="RefSeq" id="YP_003970018.1">
    <property type="nucleotide sequence ID" value="NC_014637.1"/>
</dbReference>
<protein>
    <submittedName>
        <fullName evidence="2">Uncharacterized protein</fullName>
    </submittedName>
</protein>
<gene>
    <name evidence="2" type="ORF">crov385</name>
</gene>
<feature type="transmembrane region" description="Helical" evidence="1">
    <location>
        <begin position="12"/>
        <end position="32"/>
    </location>
</feature>
<dbReference type="Proteomes" id="UP000029781">
    <property type="component" value="Segment"/>
</dbReference>
<organismHost>
    <name type="scientific">Cafeteria roenbergensis</name>
    <name type="common">Marine flagellate</name>
    <dbReference type="NCBI Taxonomy" id="33653"/>
</organismHost>
<keyword evidence="1" id="KW-0812">Transmembrane</keyword>
<proteinExistence type="predicted"/>
<keyword evidence="1" id="KW-0472">Membrane</keyword>
<keyword evidence="3" id="KW-1185">Reference proteome</keyword>